<feature type="domain" description="PpiC" evidence="9">
    <location>
        <begin position="169"/>
        <end position="269"/>
    </location>
</feature>
<dbReference type="Pfam" id="PF09312">
    <property type="entry name" value="SurA_N"/>
    <property type="match status" value="1"/>
</dbReference>
<dbReference type="PROSITE" id="PS50198">
    <property type="entry name" value="PPIC_PPIASE_2"/>
    <property type="match status" value="2"/>
</dbReference>
<dbReference type="EMBL" id="CP018799">
    <property type="protein sequence ID" value="ATX80552.1"/>
    <property type="molecule type" value="Genomic_DNA"/>
</dbReference>
<reference evidence="10 11" key="1">
    <citation type="submission" date="2016-12" db="EMBL/GenBank/DDBJ databases">
        <title>Isolation and genomic insights into novel planktonic Zetaproteobacteria from stratified waters of the Chesapeake Bay.</title>
        <authorList>
            <person name="McAllister S.M."/>
            <person name="Kato S."/>
            <person name="Chan C.S."/>
            <person name="Chiu B.K."/>
            <person name="Field E.K."/>
        </authorList>
    </citation>
    <scope>NUCLEOTIDE SEQUENCE [LARGE SCALE GENOMIC DNA]</scope>
    <source>
        <strain evidence="10 11">CP-5</strain>
    </source>
</reference>
<feature type="signal peptide" evidence="8">
    <location>
        <begin position="1"/>
        <end position="19"/>
    </location>
</feature>
<dbReference type="Gene3D" id="1.10.4030.10">
    <property type="entry name" value="Porin chaperone SurA, peptide-binding domain"/>
    <property type="match status" value="1"/>
</dbReference>
<evidence type="ECO:0000313" key="11">
    <source>
        <dbReference type="Proteomes" id="UP000231701"/>
    </source>
</evidence>
<evidence type="ECO:0000259" key="9">
    <source>
        <dbReference type="PROSITE" id="PS50198"/>
    </source>
</evidence>
<proteinExistence type="predicted"/>
<evidence type="ECO:0000256" key="6">
    <source>
        <dbReference type="PROSITE-ProRule" id="PRU00278"/>
    </source>
</evidence>
<name>A0A2K8L0H3_MARES</name>
<keyword evidence="3 6" id="KW-0697">Rotamase</keyword>
<dbReference type="InterPro" id="IPR050280">
    <property type="entry name" value="OMP_Chaperone_SurA"/>
</dbReference>
<keyword evidence="4" id="KW-0143">Chaperone</keyword>
<dbReference type="EC" id="5.2.1.8" evidence="10"/>
<dbReference type="SUPFAM" id="SSF54534">
    <property type="entry name" value="FKBP-like"/>
    <property type="match status" value="2"/>
</dbReference>
<keyword evidence="2" id="KW-0574">Periplasm</keyword>
<keyword evidence="5 6" id="KW-0413">Isomerase</keyword>
<dbReference type="PANTHER" id="PTHR47637">
    <property type="entry name" value="CHAPERONE SURA"/>
    <property type="match status" value="1"/>
</dbReference>
<dbReference type="AlphaFoldDB" id="A0A2K8L0H3"/>
<evidence type="ECO:0000256" key="5">
    <source>
        <dbReference type="ARBA" id="ARBA00023235"/>
    </source>
</evidence>
<evidence type="ECO:0000256" key="3">
    <source>
        <dbReference type="ARBA" id="ARBA00023110"/>
    </source>
</evidence>
<feature type="region of interest" description="Disordered" evidence="7">
    <location>
        <begin position="437"/>
        <end position="461"/>
    </location>
</feature>
<evidence type="ECO:0000256" key="4">
    <source>
        <dbReference type="ARBA" id="ARBA00023186"/>
    </source>
</evidence>
<dbReference type="InterPro" id="IPR027304">
    <property type="entry name" value="Trigger_fact/SurA_dom_sf"/>
</dbReference>
<dbReference type="PANTHER" id="PTHR47637:SF1">
    <property type="entry name" value="CHAPERONE SURA"/>
    <property type="match status" value="1"/>
</dbReference>
<evidence type="ECO:0000313" key="10">
    <source>
        <dbReference type="EMBL" id="ATX80552.1"/>
    </source>
</evidence>
<dbReference type="InterPro" id="IPR000297">
    <property type="entry name" value="PPIase_PpiC"/>
</dbReference>
<sequence length="461" mass="51285">MRFTILLTAILMTVSAARAETFDSIAAVINHEAISCYDIQRETNDALKQLKASGAEQQASRAEIGRRILESKIVNTLQQQEAAKLELTVSHEEVEQAVQNTERQNNLMPGQLEQALAMQGMDFDEYKNKLRDQILVGKLINVAVRSKVNISEEALREYHRKHLANPKPRREVQLAQIFIPLSSEPSPAEVTLARNKAHDIHAQLSAGKAFRQLVALYSESPERQQDGIMGWFMEGGISQRFTPALELPIGAVTHPIRSPSGFHILKAVQERWKEPEATGESYDEVHARHILLQIPSFSDDKTRLKIRQRAERIAVAMNGASDEEFIARAKESSQGPSASQGGDLGWFRRGMMVPVFEESAFALNAGETSGVVESSFGLHIIRTVAKRHVDPNSLEAHRDNITQILTNVDMQERLPRWIEGLKSSANIEIRDCSSLDALPLPAEPKSPTQKSAQDAPGTTEK</sequence>
<dbReference type="InterPro" id="IPR046357">
    <property type="entry name" value="PPIase_dom_sf"/>
</dbReference>
<dbReference type="RefSeq" id="WP_100278305.1">
    <property type="nucleotide sequence ID" value="NZ_CP018799.1"/>
</dbReference>
<accession>A0A2K8L0H3</accession>
<evidence type="ECO:0000256" key="8">
    <source>
        <dbReference type="SAM" id="SignalP"/>
    </source>
</evidence>
<dbReference type="InterPro" id="IPR015391">
    <property type="entry name" value="SurA_N"/>
</dbReference>
<dbReference type="Pfam" id="PF00639">
    <property type="entry name" value="Rotamase"/>
    <property type="match status" value="1"/>
</dbReference>
<dbReference type="KEGG" id="maes:Ga0123461_2146"/>
<feature type="domain" description="PpiC" evidence="9">
    <location>
        <begin position="282"/>
        <end position="385"/>
    </location>
</feature>
<evidence type="ECO:0000256" key="7">
    <source>
        <dbReference type="SAM" id="MobiDB-lite"/>
    </source>
</evidence>
<protein>
    <submittedName>
        <fullName evidence="10">Periplasmic chaperone for outer membrane proteins SurA</fullName>
        <ecNumber evidence="10">5.2.1.8</ecNumber>
    </submittedName>
</protein>
<dbReference type="Pfam" id="PF13616">
    <property type="entry name" value="Rotamase_3"/>
    <property type="match status" value="1"/>
</dbReference>
<organism evidence="10 11">
    <name type="scientific">Mariprofundus aestuarium</name>
    <dbReference type="NCBI Taxonomy" id="1921086"/>
    <lineage>
        <taxon>Bacteria</taxon>
        <taxon>Pseudomonadati</taxon>
        <taxon>Pseudomonadota</taxon>
        <taxon>Candidatius Mariprofundia</taxon>
        <taxon>Mariprofundales</taxon>
        <taxon>Mariprofundaceae</taxon>
        <taxon>Mariprofundus</taxon>
    </lineage>
</organism>
<evidence type="ECO:0000256" key="1">
    <source>
        <dbReference type="ARBA" id="ARBA00022729"/>
    </source>
</evidence>
<dbReference type="OrthoDB" id="14196at2"/>
<gene>
    <name evidence="10" type="ORF">Ga0123461_2146</name>
</gene>
<dbReference type="GO" id="GO:0003755">
    <property type="term" value="F:peptidyl-prolyl cis-trans isomerase activity"/>
    <property type="evidence" value="ECO:0007669"/>
    <property type="project" value="UniProtKB-KW"/>
</dbReference>
<dbReference type="Gene3D" id="3.10.50.40">
    <property type="match status" value="2"/>
</dbReference>
<keyword evidence="1 8" id="KW-0732">Signal</keyword>
<evidence type="ECO:0000256" key="2">
    <source>
        <dbReference type="ARBA" id="ARBA00022764"/>
    </source>
</evidence>
<dbReference type="SUPFAM" id="SSF109998">
    <property type="entry name" value="Triger factor/SurA peptide-binding domain-like"/>
    <property type="match status" value="1"/>
</dbReference>
<keyword evidence="11" id="KW-1185">Reference proteome</keyword>
<dbReference type="Proteomes" id="UP000231701">
    <property type="component" value="Chromosome"/>
</dbReference>
<feature type="chain" id="PRO_5014616420" evidence="8">
    <location>
        <begin position="20"/>
        <end position="461"/>
    </location>
</feature>